<feature type="compositionally biased region" description="Basic and acidic residues" evidence="1">
    <location>
        <begin position="194"/>
        <end position="203"/>
    </location>
</feature>
<feature type="compositionally biased region" description="Basic and acidic residues" evidence="1">
    <location>
        <begin position="90"/>
        <end position="120"/>
    </location>
</feature>
<feature type="compositionally biased region" description="Polar residues" evidence="1">
    <location>
        <begin position="53"/>
        <end position="64"/>
    </location>
</feature>
<feature type="compositionally biased region" description="Polar residues" evidence="1">
    <location>
        <begin position="259"/>
        <end position="272"/>
    </location>
</feature>
<feature type="compositionally biased region" description="Basic and acidic residues" evidence="1">
    <location>
        <begin position="397"/>
        <end position="413"/>
    </location>
</feature>
<reference evidence="2" key="1">
    <citation type="submission" date="2020-03" db="EMBL/GenBank/DDBJ databases">
        <title>Draft Genome Sequence of Cylindrodendrum hubeiense.</title>
        <authorList>
            <person name="Buettner E."/>
            <person name="Kellner H."/>
        </authorList>
    </citation>
    <scope>NUCLEOTIDE SEQUENCE</scope>
    <source>
        <strain evidence="2">IHI 201604</strain>
    </source>
</reference>
<feature type="compositionally biased region" description="Polar residues" evidence="1">
    <location>
        <begin position="284"/>
        <end position="293"/>
    </location>
</feature>
<feature type="compositionally biased region" description="Acidic residues" evidence="1">
    <location>
        <begin position="204"/>
        <end position="216"/>
    </location>
</feature>
<feature type="compositionally biased region" description="Acidic residues" evidence="1">
    <location>
        <begin position="438"/>
        <end position="470"/>
    </location>
</feature>
<feature type="compositionally biased region" description="Acidic residues" evidence="1">
    <location>
        <begin position="68"/>
        <end position="89"/>
    </location>
</feature>
<protein>
    <submittedName>
        <fullName evidence="2">Uncharacterized protein</fullName>
    </submittedName>
</protein>
<feature type="compositionally biased region" description="Low complexity" evidence="1">
    <location>
        <begin position="880"/>
        <end position="900"/>
    </location>
</feature>
<dbReference type="OrthoDB" id="2149705at2759"/>
<dbReference type="AlphaFoldDB" id="A0A9P5H4Z2"/>
<evidence type="ECO:0000313" key="3">
    <source>
        <dbReference type="Proteomes" id="UP000722485"/>
    </source>
</evidence>
<feature type="compositionally biased region" description="Polar residues" evidence="1">
    <location>
        <begin position="773"/>
        <end position="797"/>
    </location>
</feature>
<feature type="compositionally biased region" description="Pro residues" evidence="1">
    <location>
        <begin position="829"/>
        <end position="839"/>
    </location>
</feature>
<feature type="compositionally biased region" description="Basic residues" evidence="1">
    <location>
        <begin position="233"/>
        <end position="248"/>
    </location>
</feature>
<accession>A0A9P5H4Z2</accession>
<keyword evidence="3" id="KW-1185">Reference proteome</keyword>
<comment type="caution">
    <text evidence="2">The sequence shown here is derived from an EMBL/GenBank/DDBJ whole genome shotgun (WGS) entry which is preliminary data.</text>
</comment>
<evidence type="ECO:0000256" key="1">
    <source>
        <dbReference type="SAM" id="MobiDB-lite"/>
    </source>
</evidence>
<dbReference type="EMBL" id="JAANBB010000239">
    <property type="protein sequence ID" value="KAF7545774.1"/>
    <property type="molecule type" value="Genomic_DNA"/>
</dbReference>
<feature type="region of interest" description="Disordered" evidence="1">
    <location>
        <begin position="724"/>
        <end position="915"/>
    </location>
</feature>
<evidence type="ECO:0000313" key="2">
    <source>
        <dbReference type="EMBL" id="KAF7545774.1"/>
    </source>
</evidence>
<feature type="region of interest" description="Disordered" evidence="1">
    <location>
        <begin position="936"/>
        <end position="957"/>
    </location>
</feature>
<feature type="compositionally biased region" description="Acidic residues" evidence="1">
    <location>
        <begin position="947"/>
        <end position="957"/>
    </location>
</feature>
<feature type="compositionally biased region" description="Polar residues" evidence="1">
    <location>
        <begin position="178"/>
        <end position="189"/>
    </location>
</feature>
<organism evidence="2 3">
    <name type="scientific">Cylindrodendrum hubeiense</name>
    <dbReference type="NCBI Taxonomy" id="595255"/>
    <lineage>
        <taxon>Eukaryota</taxon>
        <taxon>Fungi</taxon>
        <taxon>Dikarya</taxon>
        <taxon>Ascomycota</taxon>
        <taxon>Pezizomycotina</taxon>
        <taxon>Sordariomycetes</taxon>
        <taxon>Hypocreomycetidae</taxon>
        <taxon>Hypocreales</taxon>
        <taxon>Nectriaceae</taxon>
        <taxon>Cylindrodendrum</taxon>
    </lineage>
</organism>
<feature type="compositionally biased region" description="Polar residues" evidence="1">
    <location>
        <begin position="373"/>
        <end position="384"/>
    </location>
</feature>
<gene>
    <name evidence="2" type="ORF">G7Z17_g8920</name>
</gene>
<feature type="compositionally biased region" description="Pro residues" evidence="1">
    <location>
        <begin position="550"/>
        <end position="561"/>
    </location>
</feature>
<feature type="compositionally biased region" description="Basic residues" evidence="1">
    <location>
        <begin position="420"/>
        <end position="431"/>
    </location>
</feature>
<name>A0A9P5H4Z2_9HYPO</name>
<feature type="compositionally biased region" description="Polar residues" evidence="1">
    <location>
        <begin position="864"/>
        <end position="877"/>
    </location>
</feature>
<feature type="compositionally biased region" description="Low complexity" evidence="1">
    <location>
        <begin position="515"/>
        <end position="538"/>
    </location>
</feature>
<feature type="region of interest" description="Disordered" evidence="1">
    <location>
        <begin position="1"/>
        <end position="590"/>
    </location>
</feature>
<feature type="compositionally biased region" description="Basic and acidic residues" evidence="1">
    <location>
        <begin position="564"/>
        <end position="576"/>
    </location>
</feature>
<dbReference type="Proteomes" id="UP000722485">
    <property type="component" value="Unassembled WGS sequence"/>
</dbReference>
<proteinExistence type="predicted"/>
<sequence>MPPKTRSRGVPAPSRVYHSTPAQQQAQFPPRRKVVRTYGKQTRKKETPGSARSMRQQTLTQIDFVSSFEEDHDPIVMDDSDEDHEDHDDHDEQKESEGSVDENKENKENKENRRLSKARDDGDEEPVSSGRKRRASSRKVATKDERAKRRRTLGEESDAEPTIKDEPTNRRRTLGDLPTSSYHTQTLTQFLGRDSAHALCIKDSEDEDDENDENAENDVGFQDWLQDPVSPTPRRHHQTTVTPRKQRQIRFASPKPSQPEASASNRQESVVPQTPAKRHRDEIPSSSQLSTPASIMMGRYGVPGHSPSPLKKKSSPGGGTTPRPILKSLPGKPRITTTPRRHERVIQDSFATDSWGSGGVMPLQERPIVSPGGETTASAESSSLPDEMDTPTKPRRRGESTELGDGKKAKVKAETTSPTPKKRASPRKAGKRVVLEIPDSDAEDEDFEVFDENDENVESVENDENDENDEGGFIAGPETQFIMNQIASPEEEEGDENAKPSTPTPRSAAAHVSRQNQATGASSTASSRSRPRPSNSSPQMPPIASSQPTTLPPPSSPPKPSRPLSDRLRKPLHDPSAHVATQTQPLESQRVPLANLQALPPPSARTDILLPLSPDMLSDVLEGFSVCLVLPFKIPAQVVRFWLFDGALLRFMACADAGRVEKGGGSWRYTLPQVYELNNPVDDDDMREEGWVDGEVDRYVYLPPAIIGQLLWNLRHALFSENDEDVGSMDAPSRPPSHTSSHDQYEEEEQVQLLPSSSAARPTDKIPAPTPTPSISVSQQVEAQIQSDIAQSTQVPTSDDILVPSTPEDEHHAPSSPTPTRASLQTAIKPPPSRLPPLGPYNASSYRASRPPINPRSSAGVRPSQATTASQASTPDKSSADVAAAASRQPSYPQLQSSSSVVFHDDSPLHMPHGFPLVAESSQLLTKSQMLPDSLIRDDALVPPEIWDSDEDGDGGL</sequence>